<dbReference type="InterPro" id="IPR050855">
    <property type="entry name" value="NDM-1-like"/>
</dbReference>
<dbReference type="PANTHER" id="PTHR42951:SF4">
    <property type="entry name" value="ACYL-COENZYME A THIOESTERASE MBLAC2"/>
    <property type="match status" value="1"/>
</dbReference>
<accession>A0A7S7SQ03</accession>
<organism evidence="3 4">
    <name type="scientific">Paludibaculum fermentans</name>
    <dbReference type="NCBI Taxonomy" id="1473598"/>
    <lineage>
        <taxon>Bacteria</taxon>
        <taxon>Pseudomonadati</taxon>
        <taxon>Acidobacteriota</taxon>
        <taxon>Terriglobia</taxon>
        <taxon>Bryobacterales</taxon>
        <taxon>Bryobacteraceae</taxon>
        <taxon>Paludibaculum</taxon>
    </lineage>
</organism>
<dbReference type="EMBL" id="CP063849">
    <property type="protein sequence ID" value="QOY92121.1"/>
    <property type="molecule type" value="Genomic_DNA"/>
</dbReference>
<dbReference type="SUPFAM" id="SSF56281">
    <property type="entry name" value="Metallo-hydrolase/oxidoreductase"/>
    <property type="match status" value="1"/>
</dbReference>
<sequence length="309" mass="34196">MPRIAPIGSRIARYMDVPESAKGPAVDPAKGYRLQDLGEGLFVITDNAYQSMFLVYETGVVVVDAPPSFAGHIRQAIAEITLKPVTHLIYSHSHLDHIGGAKGLGGHPVIVAHEETRRLLVRANDPNRPVPAVTFRDRFTLRAGSRILELSYHGNAHEPGNIFISVPASKTLMVVDVICPGWMPWRRLSLAEDIPGYFAQVEEIRHLPFDTLVAGHVARTGTKADVELQSEFLKDLKLAAGQALNTTKPGEGMDPRDMANPWALFDNYTDRVMVQCVNTLTPKWSTRLAGFDAFIWDQCYAMEQSLRGD</sequence>
<dbReference type="AlphaFoldDB" id="A0A7S7SQ03"/>
<protein>
    <submittedName>
        <fullName evidence="3">MBL fold metallo-hydrolase</fullName>
    </submittedName>
</protein>
<dbReference type="Proteomes" id="UP000593892">
    <property type="component" value="Chromosome"/>
</dbReference>
<feature type="domain" description="Metallo-beta-lactamase" evidence="2">
    <location>
        <begin position="49"/>
        <end position="216"/>
    </location>
</feature>
<comment type="similarity">
    <text evidence="1">Belongs to the metallo-beta-lactamase superfamily. Class-B beta-lactamase family.</text>
</comment>
<gene>
    <name evidence="3" type="ORF">IRI77_24180</name>
</gene>
<reference evidence="3 4" key="1">
    <citation type="submission" date="2020-10" db="EMBL/GenBank/DDBJ databases">
        <title>Complete genome sequence of Paludibaculum fermentans P105T, a facultatively anaerobic acidobacterium capable of dissimilatory Fe(III) reduction.</title>
        <authorList>
            <person name="Dedysh S.N."/>
            <person name="Beletsky A.V."/>
            <person name="Kulichevskaya I.S."/>
            <person name="Mardanov A.V."/>
            <person name="Ravin N.V."/>
        </authorList>
    </citation>
    <scope>NUCLEOTIDE SEQUENCE [LARGE SCALE GENOMIC DNA]</scope>
    <source>
        <strain evidence="3 4">P105</strain>
    </source>
</reference>
<evidence type="ECO:0000259" key="2">
    <source>
        <dbReference type="SMART" id="SM00849"/>
    </source>
</evidence>
<dbReference type="CDD" id="cd16276">
    <property type="entry name" value="metallo-hydrolase-like_MBL-fold"/>
    <property type="match status" value="1"/>
</dbReference>
<evidence type="ECO:0000313" key="3">
    <source>
        <dbReference type="EMBL" id="QOY92121.1"/>
    </source>
</evidence>
<keyword evidence="3" id="KW-0378">Hydrolase</keyword>
<dbReference type="Gene3D" id="3.60.15.10">
    <property type="entry name" value="Ribonuclease Z/Hydroxyacylglutathione hydrolase-like"/>
    <property type="match status" value="1"/>
</dbReference>
<evidence type="ECO:0000313" key="4">
    <source>
        <dbReference type="Proteomes" id="UP000593892"/>
    </source>
</evidence>
<dbReference type="GO" id="GO:0017001">
    <property type="term" value="P:antibiotic catabolic process"/>
    <property type="evidence" value="ECO:0007669"/>
    <property type="project" value="UniProtKB-ARBA"/>
</dbReference>
<dbReference type="SMART" id="SM00849">
    <property type="entry name" value="Lactamase_B"/>
    <property type="match status" value="1"/>
</dbReference>
<keyword evidence="4" id="KW-1185">Reference proteome</keyword>
<dbReference type="KEGG" id="pfer:IRI77_24180"/>
<dbReference type="Pfam" id="PF00753">
    <property type="entry name" value="Lactamase_B"/>
    <property type="match status" value="1"/>
</dbReference>
<dbReference type="PANTHER" id="PTHR42951">
    <property type="entry name" value="METALLO-BETA-LACTAMASE DOMAIN-CONTAINING"/>
    <property type="match status" value="1"/>
</dbReference>
<dbReference type="InterPro" id="IPR001279">
    <property type="entry name" value="Metallo-B-lactamas"/>
</dbReference>
<dbReference type="InterPro" id="IPR036866">
    <property type="entry name" value="RibonucZ/Hydroxyglut_hydro"/>
</dbReference>
<evidence type="ECO:0000256" key="1">
    <source>
        <dbReference type="ARBA" id="ARBA00005250"/>
    </source>
</evidence>
<name>A0A7S7SQ03_PALFE</name>
<proteinExistence type="inferred from homology"/>
<dbReference type="GO" id="GO:0016787">
    <property type="term" value="F:hydrolase activity"/>
    <property type="evidence" value="ECO:0007669"/>
    <property type="project" value="UniProtKB-KW"/>
</dbReference>